<dbReference type="RefSeq" id="WP_290262023.1">
    <property type="nucleotide sequence ID" value="NZ_JAUFQG010000004.1"/>
</dbReference>
<name>A0ABV8V189_9GAMM</name>
<dbReference type="EMBL" id="JBHSCX010000002">
    <property type="protein sequence ID" value="MFC4360990.1"/>
    <property type="molecule type" value="Genomic_DNA"/>
</dbReference>
<sequence length="80" mass="9246">MKDSNCKPDIDDEKIRLIRVIQKKMKASKFEKVIVETDSGEQLHIPLDIFIGNPANNIYNTLTRKAEHIARDARNRRVGK</sequence>
<keyword evidence="2" id="KW-1185">Reference proteome</keyword>
<gene>
    <name evidence="1" type="ORF">ACFOX3_01680</name>
</gene>
<proteinExistence type="predicted"/>
<evidence type="ECO:0000313" key="1">
    <source>
        <dbReference type="EMBL" id="MFC4360990.1"/>
    </source>
</evidence>
<comment type="caution">
    <text evidence="1">The sequence shown here is derived from an EMBL/GenBank/DDBJ whole genome shotgun (WGS) entry which is preliminary data.</text>
</comment>
<dbReference type="Proteomes" id="UP001595840">
    <property type="component" value="Unassembled WGS sequence"/>
</dbReference>
<evidence type="ECO:0000313" key="2">
    <source>
        <dbReference type="Proteomes" id="UP001595840"/>
    </source>
</evidence>
<organism evidence="1 2">
    <name type="scientific">Simiduia curdlanivorans</name>
    <dbReference type="NCBI Taxonomy" id="1492769"/>
    <lineage>
        <taxon>Bacteria</taxon>
        <taxon>Pseudomonadati</taxon>
        <taxon>Pseudomonadota</taxon>
        <taxon>Gammaproteobacteria</taxon>
        <taxon>Cellvibrionales</taxon>
        <taxon>Cellvibrionaceae</taxon>
        <taxon>Simiduia</taxon>
    </lineage>
</organism>
<protein>
    <submittedName>
        <fullName evidence="1">Uncharacterized protein</fullName>
    </submittedName>
</protein>
<accession>A0ABV8V189</accession>
<reference evidence="2" key="1">
    <citation type="journal article" date="2019" name="Int. J. Syst. Evol. Microbiol.">
        <title>The Global Catalogue of Microorganisms (GCM) 10K type strain sequencing project: providing services to taxonomists for standard genome sequencing and annotation.</title>
        <authorList>
            <consortium name="The Broad Institute Genomics Platform"/>
            <consortium name="The Broad Institute Genome Sequencing Center for Infectious Disease"/>
            <person name="Wu L."/>
            <person name="Ma J."/>
        </authorList>
    </citation>
    <scope>NUCLEOTIDE SEQUENCE [LARGE SCALE GENOMIC DNA]</scope>
    <source>
        <strain evidence="2">CECT 8570</strain>
    </source>
</reference>